<evidence type="ECO:0000256" key="4">
    <source>
        <dbReference type="ARBA" id="ARBA00022490"/>
    </source>
</evidence>
<dbReference type="EnsemblMetazoa" id="Aqu2.1.22573_001">
    <property type="protein sequence ID" value="Aqu2.1.22573_001"/>
    <property type="gene ID" value="Aqu2.1.22573"/>
</dbReference>
<dbReference type="InParanoid" id="A0A1X7U4I5"/>
<dbReference type="InterPro" id="IPR052386">
    <property type="entry name" value="GPSM"/>
</dbReference>
<dbReference type="SMART" id="SM00390">
    <property type="entry name" value="GoLoco"/>
    <property type="match status" value="4"/>
</dbReference>
<evidence type="ECO:0000256" key="5">
    <source>
        <dbReference type="ARBA" id="ARBA00022553"/>
    </source>
</evidence>
<evidence type="ECO:0000256" key="3">
    <source>
        <dbReference type="ARBA" id="ARBA00022475"/>
    </source>
</evidence>
<keyword evidence="7" id="KW-0802">TPR repeat</keyword>
<protein>
    <submittedName>
        <fullName evidence="10">Uncharacterized protein</fullName>
    </submittedName>
</protein>
<dbReference type="Gene3D" id="1.25.40.10">
    <property type="entry name" value="Tetratricopeptide repeat domain"/>
    <property type="match status" value="2"/>
</dbReference>
<dbReference type="OrthoDB" id="286233at2759"/>
<dbReference type="eggNOG" id="KOG1130">
    <property type="taxonomic scope" value="Eukaryota"/>
</dbReference>
<evidence type="ECO:0000256" key="7">
    <source>
        <dbReference type="ARBA" id="ARBA00022803"/>
    </source>
</evidence>
<dbReference type="PANTHER" id="PTHR45954">
    <property type="entry name" value="LD33695P"/>
    <property type="match status" value="1"/>
</dbReference>
<dbReference type="GO" id="GO:0005938">
    <property type="term" value="C:cell cortex"/>
    <property type="evidence" value="ECO:0007669"/>
    <property type="project" value="TreeGrafter"/>
</dbReference>
<organism evidence="10">
    <name type="scientific">Amphimedon queenslandica</name>
    <name type="common">Sponge</name>
    <dbReference type="NCBI Taxonomy" id="400682"/>
    <lineage>
        <taxon>Eukaryota</taxon>
        <taxon>Metazoa</taxon>
        <taxon>Porifera</taxon>
        <taxon>Demospongiae</taxon>
        <taxon>Heteroscleromorpha</taxon>
        <taxon>Haplosclerida</taxon>
        <taxon>Niphatidae</taxon>
        <taxon>Amphimedon</taxon>
    </lineage>
</organism>
<name>A0A1X7U4I5_AMPQE</name>
<dbReference type="InterPro" id="IPR003109">
    <property type="entry name" value="GoLoco_motif"/>
</dbReference>
<dbReference type="KEGG" id="aqu:100636630"/>
<keyword evidence="4" id="KW-0963">Cytoplasm</keyword>
<dbReference type="Pfam" id="PF02188">
    <property type="entry name" value="GoLoco"/>
    <property type="match status" value="3"/>
</dbReference>
<evidence type="ECO:0000256" key="1">
    <source>
        <dbReference type="ARBA" id="ARBA00004370"/>
    </source>
</evidence>
<dbReference type="AlphaFoldDB" id="A0A1X7U4I5"/>
<comment type="subcellular location">
    <subcellularLocation>
        <location evidence="2">Cytoplasm</location>
    </subcellularLocation>
    <subcellularLocation>
        <location evidence="1">Membrane</location>
    </subcellularLocation>
</comment>
<evidence type="ECO:0000256" key="2">
    <source>
        <dbReference type="ARBA" id="ARBA00004496"/>
    </source>
</evidence>
<keyword evidence="6" id="KW-0677">Repeat</keyword>
<dbReference type="InterPro" id="IPR011990">
    <property type="entry name" value="TPR-like_helical_dom_sf"/>
</dbReference>
<dbReference type="PROSITE" id="PS50877">
    <property type="entry name" value="GOLOCO"/>
    <property type="match status" value="4"/>
</dbReference>
<feature type="compositionally biased region" description="Polar residues" evidence="9">
    <location>
        <begin position="88"/>
        <end position="99"/>
    </location>
</feature>
<dbReference type="PANTHER" id="PTHR45954:SF1">
    <property type="entry name" value="LD33695P"/>
    <property type="match status" value="1"/>
</dbReference>
<evidence type="ECO:0000313" key="11">
    <source>
        <dbReference type="Proteomes" id="UP000007879"/>
    </source>
</evidence>
<sequence length="170" mass="19895">MALLVDNHYHRLINSEPVLEACPERDGIDEELEGLIIQSQSRRLNDQRTPLPPDPQQRLFLDLLLRLQGSRMDDQRASLHLDVKETELTSQPLPAQPAQTKEDLEDIRKPLSEEEFIDLLFRSQSSRINDQRSPDPQTYRQNLMPGEDFFNMLQHLQSTRIEDQRSPFPR</sequence>
<keyword evidence="8" id="KW-0472">Membrane</keyword>
<keyword evidence="3" id="KW-1003">Cell membrane</keyword>
<keyword evidence="11" id="KW-1185">Reference proteome</keyword>
<evidence type="ECO:0000256" key="8">
    <source>
        <dbReference type="ARBA" id="ARBA00023136"/>
    </source>
</evidence>
<dbReference type="GO" id="GO:0016020">
    <property type="term" value="C:membrane"/>
    <property type="evidence" value="ECO:0007669"/>
    <property type="project" value="UniProtKB-SubCell"/>
</dbReference>
<feature type="region of interest" description="Disordered" evidence="9">
    <location>
        <begin position="85"/>
        <end position="104"/>
    </location>
</feature>
<proteinExistence type="predicted"/>
<reference evidence="10" key="2">
    <citation type="submission" date="2017-05" db="UniProtKB">
        <authorList>
            <consortium name="EnsemblMetazoa"/>
        </authorList>
    </citation>
    <scope>IDENTIFICATION</scope>
</reference>
<reference evidence="11" key="1">
    <citation type="journal article" date="2010" name="Nature">
        <title>The Amphimedon queenslandica genome and the evolution of animal complexity.</title>
        <authorList>
            <person name="Srivastava M."/>
            <person name="Simakov O."/>
            <person name="Chapman J."/>
            <person name="Fahey B."/>
            <person name="Gauthier M.E."/>
            <person name="Mitros T."/>
            <person name="Richards G.S."/>
            <person name="Conaco C."/>
            <person name="Dacre M."/>
            <person name="Hellsten U."/>
            <person name="Larroux C."/>
            <person name="Putnam N.H."/>
            <person name="Stanke M."/>
            <person name="Adamska M."/>
            <person name="Darling A."/>
            <person name="Degnan S.M."/>
            <person name="Oakley T.H."/>
            <person name="Plachetzki D.C."/>
            <person name="Zhai Y."/>
            <person name="Adamski M."/>
            <person name="Calcino A."/>
            <person name="Cummins S.F."/>
            <person name="Goodstein D.M."/>
            <person name="Harris C."/>
            <person name="Jackson D.J."/>
            <person name="Leys S.P."/>
            <person name="Shu S."/>
            <person name="Woodcroft B.J."/>
            <person name="Vervoort M."/>
            <person name="Kosik K.S."/>
            <person name="Manning G."/>
            <person name="Degnan B.M."/>
            <person name="Rokhsar D.S."/>
        </authorList>
    </citation>
    <scope>NUCLEOTIDE SEQUENCE [LARGE SCALE GENOMIC DNA]</scope>
</reference>
<evidence type="ECO:0000256" key="6">
    <source>
        <dbReference type="ARBA" id="ARBA00022737"/>
    </source>
</evidence>
<gene>
    <name evidence="10" type="primary">100636630</name>
</gene>
<dbReference type="EnsemblMetazoa" id="XM_003388970.3">
    <property type="protein sequence ID" value="XP_003389018.1"/>
    <property type="gene ID" value="LOC100636630"/>
</dbReference>
<dbReference type="STRING" id="400682.A0A1X7U4I5"/>
<keyword evidence="5" id="KW-0597">Phosphoprotein</keyword>
<accession>A0A1X7U4I5</accession>
<dbReference type="GO" id="GO:0000132">
    <property type="term" value="P:establishment of mitotic spindle orientation"/>
    <property type="evidence" value="ECO:0007669"/>
    <property type="project" value="TreeGrafter"/>
</dbReference>
<dbReference type="GO" id="GO:0001965">
    <property type="term" value="F:G-protein alpha-subunit binding"/>
    <property type="evidence" value="ECO:0007669"/>
    <property type="project" value="TreeGrafter"/>
</dbReference>
<dbReference type="Proteomes" id="UP000007879">
    <property type="component" value="Unassembled WGS sequence"/>
</dbReference>
<dbReference type="GO" id="GO:0005092">
    <property type="term" value="F:GDP-dissociation inhibitor activity"/>
    <property type="evidence" value="ECO:0007669"/>
    <property type="project" value="TreeGrafter"/>
</dbReference>
<evidence type="ECO:0000256" key="9">
    <source>
        <dbReference type="SAM" id="MobiDB-lite"/>
    </source>
</evidence>
<evidence type="ECO:0000313" key="10">
    <source>
        <dbReference type="EnsemblMetazoa" id="Aqu2.1.22573_001"/>
    </source>
</evidence>